<dbReference type="InterPro" id="IPR018741">
    <property type="entry name" value="DUF2288"/>
</dbReference>
<gene>
    <name evidence="1" type="ORF">O6P33_09265</name>
</gene>
<protein>
    <submittedName>
        <fullName evidence="1">DUF2288 domain-containing protein</fullName>
    </submittedName>
</protein>
<keyword evidence="2" id="KW-1185">Reference proteome</keyword>
<dbReference type="Proteomes" id="UP001212189">
    <property type="component" value="Chromosome"/>
</dbReference>
<accession>A0AAE9VT91</accession>
<organism evidence="1 2">
    <name type="scientific">Denitrificimonas caeni</name>
    <dbReference type="NCBI Taxonomy" id="521720"/>
    <lineage>
        <taxon>Bacteria</taxon>
        <taxon>Pseudomonadati</taxon>
        <taxon>Pseudomonadota</taxon>
        <taxon>Gammaproteobacteria</taxon>
        <taxon>Pseudomonadales</taxon>
        <taxon>Pseudomonadaceae</taxon>
        <taxon>Denitrificimonas</taxon>
    </lineage>
</organism>
<dbReference type="EMBL" id="CP114976">
    <property type="protein sequence ID" value="WBE24556.1"/>
    <property type="molecule type" value="Genomic_DNA"/>
</dbReference>
<dbReference type="AlphaFoldDB" id="A0AAE9VT91"/>
<reference evidence="1 2" key="1">
    <citation type="submission" date="2022-12" db="EMBL/GenBank/DDBJ databases">
        <title>Coexistence and Characterization of a Novel Tigecycline Resistance gene tet(X) variant and blaNDM-1 in a Pseudomonas caeni Isolate of Chicken Origin.</title>
        <authorList>
            <person name="Lu X."/>
            <person name="Zhang L."/>
            <person name="Li R."/>
            <person name="Wang Z."/>
        </authorList>
    </citation>
    <scope>NUCLEOTIDE SEQUENCE [LARGE SCALE GENOMIC DNA]</scope>
    <source>
        <strain evidence="1 2">CE14</strain>
    </source>
</reference>
<proteinExistence type="predicted"/>
<evidence type="ECO:0000313" key="2">
    <source>
        <dbReference type="Proteomes" id="UP001212189"/>
    </source>
</evidence>
<dbReference type="KEGG" id="dce:O6P33_09265"/>
<dbReference type="Pfam" id="PF10052">
    <property type="entry name" value="DUF2288"/>
    <property type="match status" value="1"/>
</dbReference>
<sequence length="104" mass="11837">MSNEISDLYAQLLGQTARMSWAEIMPIFAKGMVLWVASDQDLVAVAEQIINDDKKTISALMQQKALHNLQDEQALDFQQRDPELWAVVVAPWLIVQERQNTTSH</sequence>
<dbReference type="RefSeq" id="WP_269817500.1">
    <property type="nucleotide sequence ID" value="NZ_CP114976.1"/>
</dbReference>
<name>A0AAE9VT91_9GAMM</name>
<evidence type="ECO:0000313" key="1">
    <source>
        <dbReference type="EMBL" id="WBE24556.1"/>
    </source>
</evidence>